<dbReference type="STRING" id="349307.Mthe_1696"/>
<evidence type="ECO:0000313" key="3">
    <source>
        <dbReference type="Proteomes" id="UP000000674"/>
    </source>
</evidence>
<feature type="domain" description="RimK-like ATPgrasp N-terminal" evidence="1">
    <location>
        <begin position="136"/>
        <end position="205"/>
    </location>
</feature>
<reference evidence="2 3" key="1">
    <citation type="submission" date="2006-10" db="EMBL/GenBank/DDBJ databases">
        <title>Complete sequence of Methanosaeta thermophila PT.</title>
        <authorList>
            <consortium name="US DOE Joint Genome Institute"/>
            <person name="Copeland A."/>
            <person name="Lucas S."/>
            <person name="Lapidus A."/>
            <person name="Barry K."/>
            <person name="Detter J.C."/>
            <person name="Glavina del Rio T."/>
            <person name="Hammon N."/>
            <person name="Israni S."/>
            <person name="Pitluck S."/>
            <person name="Chain P."/>
            <person name="Malfatti S."/>
            <person name="Shin M."/>
            <person name="Vergez L."/>
            <person name="Schmutz J."/>
            <person name="Larimer F."/>
            <person name="Land M."/>
            <person name="Hauser L."/>
            <person name="Kyrpides N."/>
            <person name="Kim E."/>
            <person name="Smith K.S."/>
            <person name="Ingram-Smith C."/>
            <person name="Richardson P."/>
        </authorList>
    </citation>
    <scope>NUCLEOTIDE SEQUENCE [LARGE SCALE GENOMIC DNA]</scope>
    <source>
        <strain evidence="3">DSM 6194 / JCM 14653 / NBRC 101360 / PT</strain>
    </source>
</reference>
<dbReference type="AlphaFoldDB" id="A0B9T8"/>
<proteinExistence type="predicted"/>
<organism evidence="2 3">
    <name type="scientific">Methanothrix thermoacetophila (strain DSM 6194 / JCM 14653 / NBRC 101360 / PT)</name>
    <name type="common">Methanosaeta thermophila</name>
    <dbReference type="NCBI Taxonomy" id="349307"/>
    <lineage>
        <taxon>Archaea</taxon>
        <taxon>Methanobacteriati</taxon>
        <taxon>Methanobacteriota</taxon>
        <taxon>Stenosarchaea group</taxon>
        <taxon>Methanomicrobia</taxon>
        <taxon>Methanotrichales</taxon>
        <taxon>Methanotrichaceae</taxon>
        <taxon>Methanothrix</taxon>
    </lineage>
</organism>
<evidence type="ECO:0000259" key="1">
    <source>
        <dbReference type="Pfam" id="PF14401"/>
    </source>
</evidence>
<dbReference type="Proteomes" id="UP000000674">
    <property type="component" value="Chromosome"/>
</dbReference>
<dbReference type="EMBL" id="CP000477">
    <property type="protein sequence ID" value="ABK15462.1"/>
    <property type="molecule type" value="Genomic_DNA"/>
</dbReference>
<dbReference type="InterPro" id="IPR025839">
    <property type="entry name" value="RLAN_dom"/>
</dbReference>
<gene>
    <name evidence="2" type="ordered locus">Mthe_1696</name>
</gene>
<name>A0B9T8_METTP</name>
<accession>A0B9T8</accession>
<keyword evidence="3" id="KW-1185">Reference proteome</keyword>
<dbReference type="Pfam" id="PF14401">
    <property type="entry name" value="RLAN"/>
    <property type="match status" value="1"/>
</dbReference>
<dbReference type="HOGENOM" id="CLU_1286364_0_0_2"/>
<protein>
    <recommendedName>
        <fullName evidence="1">RimK-like ATPgrasp N-terminal domain-containing protein</fullName>
    </recommendedName>
</protein>
<evidence type="ECO:0000313" key="2">
    <source>
        <dbReference type="EMBL" id="ABK15462.1"/>
    </source>
</evidence>
<dbReference type="KEGG" id="mtp:Mthe_1696"/>
<sequence length="214" mass="24403">MNKRHTIPKKNIMYTLNKNGTVYIINESYFYKTEPYYTIVQNEFEGIRTVPSSSAVLDAYIVPICLEKARMAGIPVCEWVVSYAYITLPAIVYGLNYFSTPSEHFVVKDFTSAKKAIKHVTNYGKYPFCYQKISDEAEVAVYTSIFGRTIDCSDEIETLAEKIYAVFNIPLVSLVLVRDLGGYRLSSLAPVMYSQLSEKERDLMKSILEKRVSS</sequence>
<dbReference type="OrthoDB" id="59414at2157"/>